<dbReference type="InterPro" id="IPR035994">
    <property type="entry name" value="Nucleoside_phosphorylase_sf"/>
</dbReference>
<dbReference type="InterPro" id="IPR000845">
    <property type="entry name" value="Nucleoside_phosphorylase_d"/>
</dbReference>
<dbReference type="EMBL" id="JRFJ01000002">
    <property type="protein sequence ID" value="KHJ54608.1"/>
    <property type="molecule type" value="Genomic_DNA"/>
</dbReference>
<comment type="subunit">
    <text evidence="3">Homotrimer.</text>
</comment>
<sequence>MTLRARLANRPRIALILGSGLAALESLVTVESRIAYADLDGFPAAGVSGHAGEVISGTLADIPVCLLSGRTHFYETGDAAAMRPALEALRDAGIDTVIQTNAAGAVNPAMEPGDVMLIEDHINLAGANPLTGIPGDRRFVDMTNAYDPALGARLLDAAEALGIALHAGVYAWFAGPSFETPAEIRMARRLGADAVGMSTVPETILCRYLGLRVVAASVITNLGAGLADTPLSHAHTQQAAPIGGAKLAAILQKAVPEM</sequence>
<accession>A0A0B1Q1E5</accession>
<organism evidence="11 12">
    <name type="scientific">Aureimonas altamirensis</name>
    <dbReference type="NCBI Taxonomy" id="370622"/>
    <lineage>
        <taxon>Bacteria</taxon>
        <taxon>Pseudomonadati</taxon>
        <taxon>Pseudomonadota</taxon>
        <taxon>Alphaproteobacteria</taxon>
        <taxon>Hyphomicrobiales</taxon>
        <taxon>Aurantimonadaceae</taxon>
        <taxon>Aureimonas</taxon>
    </lineage>
</organism>
<comment type="pathway">
    <text evidence="1">Purine metabolism; purine nucleoside salvage.</text>
</comment>
<dbReference type="PANTHER" id="PTHR11904:SF9">
    <property type="entry name" value="PURINE NUCLEOSIDE PHOSPHORYLASE-RELATED"/>
    <property type="match status" value="1"/>
</dbReference>
<evidence type="ECO:0000313" key="11">
    <source>
        <dbReference type="EMBL" id="KHJ54608.1"/>
    </source>
</evidence>
<evidence type="ECO:0000256" key="2">
    <source>
        <dbReference type="ARBA" id="ARBA00006751"/>
    </source>
</evidence>
<keyword evidence="7 11" id="KW-0808">Transferase</keyword>
<feature type="binding site" evidence="9">
    <location>
        <position position="50"/>
    </location>
    <ligand>
        <name>phosphate</name>
        <dbReference type="ChEBI" id="CHEBI:43474"/>
    </ligand>
</feature>
<evidence type="ECO:0000256" key="3">
    <source>
        <dbReference type="ARBA" id="ARBA00011233"/>
    </source>
</evidence>
<dbReference type="EC" id="2.4.2.1" evidence="4"/>
<dbReference type="NCBIfam" id="TIGR01698">
    <property type="entry name" value="PUNP"/>
    <property type="match status" value="1"/>
</dbReference>
<evidence type="ECO:0000256" key="8">
    <source>
        <dbReference type="ARBA" id="ARBA00031036"/>
    </source>
</evidence>
<evidence type="ECO:0000256" key="1">
    <source>
        <dbReference type="ARBA" id="ARBA00005058"/>
    </source>
</evidence>
<dbReference type="SUPFAM" id="SSF53167">
    <property type="entry name" value="Purine and uridine phosphorylases"/>
    <property type="match status" value="1"/>
</dbReference>
<dbReference type="OrthoDB" id="1523230at2"/>
<gene>
    <name evidence="11" type="ORF">LA66_08410</name>
</gene>
<feature type="binding site" evidence="9">
    <location>
        <position position="19"/>
    </location>
    <ligand>
        <name>phosphate</name>
        <dbReference type="ChEBI" id="CHEBI:43474"/>
    </ligand>
</feature>
<dbReference type="STRING" id="370622.LA66_08410"/>
<evidence type="ECO:0000259" key="10">
    <source>
        <dbReference type="Pfam" id="PF01048"/>
    </source>
</evidence>
<dbReference type="RefSeq" id="WP_039191334.1">
    <property type="nucleotide sequence ID" value="NZ_JRFJ01000002.1"/>
</dbReference>
<reference evidence="11 12" key="1">
    <citation type="submission" date="2014-09" db="EMBL/GenBank/DDBJ databases">
        <title>Isolation and characterization of Aurantimonas altamirensis ON-56566 from clinical sample following a dog bite.</title>
        <authorList>
            <person name="Eshaghi A."/>
            <person name="Li A."/>
            <person name="Shahinas D."/>
            <person name="Bahn P."/>
            <person name="Kus J.V."/>
            <person name="Patel S.N."/>
        </authorList>
    </citation>
    <scope>NUCLEOTIDE SEQUENCE [LARGE SCALE GENOMIC DNA]</scope>
    <source>
        <strain evidence="11 12">ON-56566</strain>
    </source>
</reference>
<evidence type="ECO:0000256" key="4">
    <source>
        <dbReference type="ARBA" id="ARBA00011886"/>
    </source>
</evidence>
<dbReference type="GO" id="GO:0004731">
    <property type="term" value="F:purine-nucleoside phosphorylase activity"/>
    <property type="evidence" value="ECO:0007669"/>
    <property type="project" value="UniProtKB-EC"/>
</dbReference>
<feature type="binding site" evidence="9">
    <location>
        <position position="102"/>
    </location>
    <ligand>
        <name>phosphate</name>
        <dbReference type="ChEBI" id="CHEBI:43474"/>
    </ligand>
</feature>
<dbReference type="PANTHER" id="PTHR11904">
    <property type="entry name" value="METHYLTHIOADENOSINE/PURINE NUCLEOSIDE PHOSPHORYLASE"/>
    <property type="match status" value="1"/>
</dbReference>
<dbReference type="UniPathway" id="UPA00606"/>
<dbReference type="PIRSF" id="PIRSF000477">
    <property type="entry name" value="PurNPase"/>
    <property type="match status" value="1"/>
</dbReference>
<feature type="domain" description="Nucleoside phosphorylase" evidence="10">
    <location>
        <begin position="12"/>
        <end position="255"/>
    </location>
</feature>
<dbReference type="Pfam" id="PF01048">
    <property type="entry name" value="PNP_UDP_1"/>
    <property type="match status" value="1"/>
</dbReference>
<keyword evidence="6 11" id="KW-0328">Glycosyltransferase</keyword>
<evidence type="ECO:0000256" key="5">
    <source>
        <dbReference type="ARBA" id="ARBA00013834"/>
    </source>
</evidence>
<dbReference type="AlphaFoldDB" id="A0A0B1Q1E5"/>
<feature type="binding site" evidence="9">
    <location>
        <position position="221"/>
    </location>
    <ligand>
        <name>a purine D-ribonucleoside</name>
        <dbReference type="ChEBI" id="CHEBI:142355"/>
    </ligand>
</feature>
<evidence type="ECO:0000313" key="12">
    <source>
        <dbReference type="Proteomes" id="UP000030826"/>
    </source>
</evidence>
<proteinExistence type="inferred from homology"/>
<feature type="binding site" evidence="9">
    <location>
        <position position="198"/>
    </location>
    <ligand>
        <name>phosphate</name>
        <dbReference type="ChEBI" id="CHEBI:43474"/>
    </ligand>
</feature>
<comment type="caution">
    <text evidence="11">The sequence shown here is derived from an EMBL/GenBank/DDBJ whole genome shotgun (WGS) entry which is preliminary data.</text>
</comment>
<dbReference type="GO" id="GO:0009116">
    <property type="term" value="P:nucleoside metabolic process"/>
    <property type="evidence" value="ECO:0007669"/>
    <property type="project" value="InterPro"/>
</dbReference>
<name>A0A0B1Q1E5_9HYPH</name>
<dbReference type="InterPro" id="IPR011269">
    <property type="entry name" value="PUNP"/>
</dbReference>
<dbReference type="InterPro" id="IPR011268">
    <property type="entry name" value="Purine_phosphorylase"/>
</dbReference>
<evidence type="ECO:0000256" key="7">
    <source>
        <dbReference type="ARBA" id="ARBA00022679"/>
    </source>
</evidence>
<dbReference type="GO" id="GO:0005737">
    <property type="term" value="C:cytoplasm"/>
    <property type="evidence" value="ECO:0007669"/>
    <property type="project" value="TreeGrafter"/>
</dbReference>
<protein>
    <recommendedName>
        <fullName evidence="5">Purine nucleoside phosphorylase</fullName>
        <ecNumber evidence="4">2.4.2.1</ecNumber>
    </recommendedName>
    <alternativeName>
        <fullName evidence="8">Inosine-guanosine phosphorylase</fullName>
    </alternativeName>
</protein>
<dbReference type="Gene3D" id="3.40.50.1580">
    <property type="entry name" value="Nucleoside phosphorylase domain"/>
    <property type="match status" value="1"/>
</dbReference>
<dbReference type="CDD" id="cd09009">
    <property type="entry name" value="PNP-EcPNPII_like"/>
    <property type="match status" value="1"/>
</dbReference>
<feature type="binding site" evidence="9">
    <location>
        <begin position="70"/>
        <end position="72"/>
    </location>
    <ligand>
        <name>phosphate</name>
        <dbReference type="ChEBI" id="CHEBI:43474"/>
    </ligand>
</feature>
<comment type="similarity">
    <text evidence="2">Belongs to the PNP/MTAP phosphorylase family.</text>
</comment>
<dbReference type="Proteomes" id="UP000030826">
    <property type="component" value="Unassembled WGS sequence"/>
</dbReference>
<evidence type="ECO:0000256" key="6">
    <source>
        <dbReference type="ARBA" id="ARBA00022676"/>
    </source>
</evidence>
<evidence type="ECO:0000256" key="9">
    <source>
        <dbReference type="PIRSR" id="PIRSR000477-2"/>
    </source>
</evidence>
<feature type="binding site" evidence="9">
    <location>
        <position position="179"/>
    </location>
    <ligand>
        <name>a purine D-ribonucleoside</name>
        <dbReference type="ChEBI" id="CHEBI:142355"/>
    </ligand>
</feature>
<dbReference type="NCBIfam" id="NF006054">
    <property type="entry name" value="PRK08202.1"/>
    <property type="match status" value="1"/>
</dbReference>
<dbReference type="NCBIfam" id="TIGR01697">
    <property type="entry name" value="PNPH-PUNA-XAPA"/>
    <property type="match status" value="1"/>
</dbReference>